<dbReference type="InterPro" id="IPR020840">
    <property type="entry name" value="Extracell_matrix-bd_GA"/>
</dbReference>
<feature type="compositionally biased region" description="Basic and acidic residues" evidence="8">
    <location>
        <begin position="303"/>
        <end position="396"/>
    </location>
</feature>
<keyword evidence="4" id="KW-0732">Signal</keyword>
<feature type="region of interest" description="Disordered" evidence="8">
    <location>
        <begin position="408"/>
        <end position="431"/>
    </location>
</feature>
<comment type="caution">
    <text evidence="11">The sequence shown here is derived from an EMBL/GenBank/DDBJ whole genome shotgun (WGS) entry which is preliminary data.</text>
</comment>
<evidence type="ECO:0000256" key="2">
    <source>
        <dbReference type="ARBA" id="ARBA00022512"/>
    </source>
</evidence>
<evidence type="ECO:0000256" key="1">
    <source>
        <dbReference type="ARBA" id="ARBA00004168"/>
    </source>
</evidence>
<dbReference type="InterPro" id="IPR019931">
    <property type="entry name" value="LPXTG_anchor"/>
</dbReference>
<feature type="compositionally biased region" description="Basic and acidic residues" evidence="8">
    <location>
        <begin position="182"/>
        <end position="195"/>
    </location>
</feature>
<dbReference type="Pfam" id="PF00746">
    <property type="entry name" value="Gram_pos_anchor"/>
    <property type="match status" value="1"/>
</dbReference>
<dbReference type="InterPro" id="IPR002988">
    <property type="entry name" value="GA_module"/>
</dbReference>
<comment type="subcellular location">
    <subcellularLocation>
        <location evidence="1">Secreted</location>
        <location evidence="1">Cell wall</location>
        <topology evidence="1">Peptidoglycan-anchor</topology>
    </subcellularLocation>
</comment>
<feature type="compositionally biased region" description="Acidic residues" evidence="8">
    <location>
        <begin position="41"/>
        <end position="52"/>
    </location>
</feature>
<keyword evidence="9" id="KW-0812">Transmembrane</keyword>
<evidence type="ECO:0000259" key="10">
    <source>
        <dbReference type="PROSITE" id="PS50847"/>
    </source>
</evidence>
<feature type="transmembrane region" description="Helical" evidence="9">
    <location>
        <begin position="558"/>
        <end position="577"/>
    </location>
</feature>
<feature type="compositionally biased region" description="Basic and acidic residues" evidence="8">
    <location>
        <begin position="24"/>
        <end position="34"/>
    </location>
</feature>
<gene>
    <name evidence="11" type="ORF">QYH67_06890</name>
</gene>
<keyword evidence="6" id="KW-0572">Peptidoglycan-anchor</keyword>
<feature type="compositionally biased region" description="Basic and acidic residues" evidence="8">
    <location>
        <begin position="408"/>
        <end position="430"/>
    </location>
</feature>
<dbReference type="SMART" id="SM00844">
    <property type="entry name" value="GA"/>
    <property type="match status" value="8"/>
</dbReference>
<feature type="non-terminal residue" evidence="11">
    <location>
        <position position="1"/>
    </location>
</feature>
<accession>A0AAW7MDC9</accession>
<name>A0AAW7MDC9_9STAP</name>
<dbReference type="PROSITE" id="PS50847">
    <property type="entry name" value="GRAM_POS_ANCHORING"/>
    <property type="match status" value="1"/>
</dbReference>
<evidence type="ECO:0000256" key="4">
    <source>
        <dbReference type="ARBA" id="ARBA00022729"/>
    </source>
</evidence>
<evidence type="ECO:0000256" key="8">
    <source>
        <dbReference type="SAM" id="MobiDB-lite"/>
    </source>
</evidence>
<evidence type="ECO:0000256" key="5">
    <source>
        <dbReference type="ARBA" id="ARBA00022737"/>
    </source>
</evidence>
<evidence type="ECO:0000256" key="7">
    <source>
        <dbReference type="SAM" id="Coils"/>
    </source>
</evidence>
<keyword evidence="9" id="KW-0472">Membrane</keyword>
<sequence>TTKEEIDKAVADAKAKDIENKDLTEAKSNGKTEVEELNNLSDEESDQVSEDIDNAKTPEEVADIVKAAQDQDASNLLDKQKAEGTTIIKGLDNLRDEEVGTFTDQIKNATDQATIDDIVEEAKDQDADNLLNSQKDDGTNEVNGLKDLTDSEKETFNKRIKDATTKEEIDKAVADAKAKDIENKDLTEAKSHGNSELDQLNHLTNEEKAKFKEQINQAKTSEEIADIVKAAQRQDASNLLDNQKADGKDNVDSLKHLSQEEKDKYKHDIDDAKTKEEIDNIINKAKDEDSKHHGNKPTDTNLDDVKKHGKDNVDKLKHLSQDQKDKYKHDIDNAKTKEEIDSIINKAKDEDSKHHGNKPTDTDLDGVKKHGKDDIDNLKHLNKQQKDKYKHDIGNAKTKEEIDNIINKAKDEDSKHHGNKPTDTDLDGVKKHGKANIDKLNNLTPAEKDKYKHDIDDATTSEAVNKVVDKATLQNIKQHSEDEIDNAKHDAHQAINRSPLSESDQNHYNYQIDQSTTIQEVVDTVNEAQQTASNADSTSNGQDNETLPDTGETTDNTAANSTLLGTLFAALGSLIFFRKRRHNKEDNK</sequence>
<keyword evidence="2" id="KW-0134">Cell wall</keyword>
<dbReference type="InterPro" id="IPR009063">
    <property type="entry name" value="Ig/albumin-bd_sf"/>
</dbReference>
<feature type="region of interest" description="Disordered" evidence="8">
    <location>
        <begin position="238"/>
        <end position="396"/>
    </location>
</feature>
<organism evidence="11 12">
    <name type="scientific">Staphylococcus auricularis</name>
    <dbReference type="NCBI Taxonomy" id="29379"/>
    <lineage>
        <taxon>Bacteria</taxon>
        <taxon>Bacillati</taxon>
        <taxon>Bacillota</taxon>
        <taxon>Bacilli</taxon>
        <taxon>Bacillales</taxon>
        <taxon>Staphylococcaceae</taxon>
        <taxon>Staphylococcus</taxon>
    </lineage>
</organism>
<protein>
    <recommendedName>
        <fullName evidence="10">Gram-positive cocci surface proteins LPxTG domain-containing protein</fullName>
    </recommendedName>
</protein>
<dbReference type="RefSeq" id="WP_301100048.1">
    <property type="nucleotide sequence ID" value="NZ_JAUHQC010000010.1"/>
</dbReference>
<feature type="region of interest" description="Disordered" evidence="8">
    <location>
        <begin position="529"/>
        <end position="558"/>
    </location>
</feature>
<dbReference type="EMBL" id="JAUHQC010000010">
    <property type="protein sequence ID" value="MDN4533291.1"/>
    <property type="molecule type" value="Genomic_DNA"/>
</dbReference>
<evidence type="ECO:0000256" key="9">
    <source>
        <dbReference type="SAM" id="Phobius"/>
    </source>
</evidence>
<dbReference type="SUPFAM" id="SSF46997">
    <property type="entry name" value="Bacterial immunoglobulin/albumin-binding domains"/>
    <property type="match status" value="3"/>
</dbReference>
<evidence type="ECO:0000313" key="11">
    <source>
        <dbReference type="EMBL" id="MDN4533291.1"/>
    </source>
</evidence>
<dbReference type="Gene3D" id="1.20.5.420">
    <property type="entry name" value="Immunoglobulin FC, subunit C"/>
    <property type="match status" value="8"/>
</dbReference>
<proteinExistence type="predicted"/>
<feature type="region of interest" description="Disordered" evidence="8">
    <location>
        <begin position="124"/>
        <end position="150"/>
    </location>
</feature>
<feature type="compositionally biased region" description="Basic and acidic residues" evidence="8">
    <location>
        <begin position="243"/>
        <end position="292"/>
    </location>
</feature>
<keyword evidence="5" id="KW-0677">Repeat</keyword>
<keyword evidence="9" id="KW-1133">Transmembrane helix</keyword>
<reference evidence="11" key="1">
    <citation type="submission" date="2023-07" db="EMBL/GenBank/DDBJ databases">
        <title>Evaluation of the beneficial properties of pineapple isolates.</title>
        <authorList>
            <person name="Adefiranye O."/>
        </authorList>
    </citation>
    <scope>NUCLEOTIDE SEQUENCE</scope>
    <source>
        <strain evidence="11">PAPLE_T1</strain>
    </source>
</reference>
<feature type="coiled-coil region" evidence="7">
    <location>
        <begin position="470"/>
        <end position="497"/>
    </location>
</feature>
<evidence type="ECO:0000256" key="3">
    <source>
        <dbReference type="ARBA" id="ARBA00022525"/>
    </source>
</evidence>
<evidence type="ECO:0000256" key="6">
    <source>
        <dbReference type="ARBA" id="ARBA00023088"/>
    </source>
</evidence>
<keyword evidence="7" id="KW-0175">Coiled coil</keyword>
<keyword evidence="3" id="KW-0964">Secreted</keyword>
<dbReference type="AlphaFoldDB" id="A0AAW7MDC9"/>
<feature type="region of interest" description="Disordered" evidence="8">
    <location>
        <begin position="24"/>
        <end position="57"/>
    </location>
</feature>
<dbReference type="Proteomes" id="UP001171687">
    <property type="component" value="Unassembled WGS sequence"/>
</dbReference>
<feature type="domain" description="Gram-positive cocci surface proteins LPxTG" evidence="10">
    <location>
        <begin position="547"/>
        <end position="588"/>
    </location>
</feature>
<dbReference type="Pfam" id="PF01468">
    <property type="entry name" value="GA"/>
    <property type="match status" value="9"/>
</dbReference>
<feature type="region of interest" description="Disordered" evidence="8">
    <location>
        <begin position="182"/>
        <end position="205"/>
    </location>
</feature>
<evidence type="ECO:0000313" key="12">
    <source>
        <dbReference type="Proteomes" id="UP001171687"/>
    </source>
</evidence>